<name>B7LML0_ESCF3</name>
<dbReference type="InterPro" id="IPR034719">
    <property type="entry name" value="IprA"/>
</dbReference>
<evidence type="ECO:0000313" key="4">
    <source>
        <dbReference type="Proteomes" id="UP000000745"/>
    </source>
</evidence>
<dbReference type="InterPro" id="IPR014710">
    <property type="entry name" value="RmlC-like_jellyroll"/>
</dbReference>
<comment type="similarity">
    <text evidence="1">Belongs to the IprA family.</text>
</comment>
<proteinExistence type="inferred from homology"/>
<dbReference type="HOGENOM" id="CLU_080453_0_0_6"/>
<keyword evidence="4" id="KW-1185">Reference proteome</keyword>
<dbReference type="InterPro" id="IPR018490">
    <property type="entry name" value="cNMP-bd_dom_sf"/>
</dbReference>
<dbReference type="InterPro" id="IPR041687">
    <property type="entry name" value="HTH_46"/>
</dbReference>
<dbReference type="Proteomes" id="UP000000745">
    <property type="component" value="Chromosome"/>
</dbReference>
<keyword evidence="1" id="KW-0346">Stress response</keyword>
<sequence>MPVKKLTGIVARKAQMLSITKPIHEFGKLNTCLSKYGARFEFNNEKQVICSSDVNGDDTFVILEGVISLRRGENVLVGFSQAPFIMGLADGLVKNNVNYKLIAEGNCMGYHLPAKQTLSLIEQFQLWREAFCWVAWQNRILELRDVQLIGNNSYEQIRATLISMNEWDEDLRARIGVMNYIHQRTRISRSVVAEVLAALRKGEYIEMNKGKLVKINRLPSEY</sequence>
<reference evidence="4" key="1">
    <citation type="journal article" date="2009" name="PLoS Genet.">
        <title>Organised genome dynamics in the Escherichia coli species results in highly diverse adaptive paths.</title>
        <authorList>
            <person name="Touchon M."/>
            <person name="Hoede C."/>
            <person name="Tenaillon O."/>
            <person name="Barbe V."/>
            <person name="Baeriswyl S."/>
            <person name="Bidet P."/>
            <person name="Bingen E."/>
            <person name="Bonacorsi S."/>
            <person name="Bouchier C."/>
            <person name="Bouvet O."/>
            <person name="Calteau A."/>
            <person name="Chiapello H."/>
            <person name="Clermont O."/>
            <person name="Cruveiller S."/>
            <person name="Danchin A."/>
            <person name="Diard M."/>
            <person name="Dossat C."/>
            <person name="Karoui M.E."/>
            <person name="Frapy E."/>
            <person name="Garry L."/>
            <person name="Ghigo J.M."/>
            <person name="Gilles A.M."/>
            <person name="Johnson J."/>
            <person name="Le Bouguenec C."/>
            <person name="Lescat M."/>
            <person name="Mangenot S."/>
            <person name="Martinez-Jehanne V."/>
            <person name="Matic I."/>
            <person name="Nassif X."/>
            <person name="Oztas S."/>
            <person name="Petit M.A."/>
            <person name="Pichon C."/>
            <person name="Rouy Z."/>
            <person name="Ruf C.S."/>
            <person name="Schneider D."/>
            <person name="Tourret J."/>
            <person name="Vacherie B."/>
            <person name="Vallenet D."/>
            <person name="Medigue C."/>
            <person name="Rocha E.P.C."/>
            <person name="Denamur E."/>
        </authorList>
    </citation>
    <scope>NUCLEOTIDE SEQUENCE [LARGE SCALE GENOMIC DNA]</scope>
    <source>
        <strain evidence="4">ATCC 35469 / DSM 13698 / BCRC 15582 / CCUG 18766 / IAM 14443 / JCM 21226 / LMG 7866 / NBRC 102419 / NCTC 12128 / CDC 0568-73</strain>
    </source>
</reference>
<dbReference type="KEGG" id="efe:EFER_2648"/>
<feature type="DNA-binding region" description="H-T-H motif" evidence="1">
    <location>
        <begin position="178"/>
        <end position="197"/>
    </location>
</feature>
<dbReference type="HAMAP" id="MF_02072">
    <property type="entry name" value="IprA"/>
    <property type="match status" value="1"/>
</dbReference>
<evidence type="ECO:0000313" key="3">
    <source>
        <dbReference type="EMBL" id="CAQ90143.1"/>
    </source>
</evidence>
<gene>
    <name evidence="3" type="primary">yaiV</name>
    <name evidence="1" type="synonym">iprA</name>
    <name evidence="3" type="ordered locus">EFER_2648</name>
</gene>
<dbReference type="AlphaFoldDB" id="B7LML0"/>
<evidence type="ECO:0000259" key="2">
    <source>
        <dbReference type="Pfam" id="PF15977"/>
    </source>
</evidence>
<dbReference type="SUPFAM" id="SSF51206">
    <property type="entry name" value="cAMP-binding domain-like"/>
    <property type="match status" value="1"/>
</dbReference>
<comment type="function">
    <text evidence="1">Involved in oxidative stress resistance.</text>
</comment>
<dbReference type="Pfam" id="PF15977">
    <property type="entry name" value="HTH_46"/>
    <property type="match status" value="1"/>
</dbReference>
<accession>B7LML0</accession>
<protein>
    <recommendedName>
        <fullName evidence="1">Inhibitor of hydrogen peroxide resistance</fullName>
    </recommendedName>
</protein>
<dbReference type="NCBIfam" id="NF008810">
    <property type="entry name" value="PRK11832.1"/>
    <property type="match status" value="1"/>
</dbReference>
<dbReference type="Gene3D" id="2.60.120.10">
    <property type="entry name" value="Jelly Rolls"/>
    <property type="match status" value="1"/>
</dbReference>
<organism evidence="3 4">
    <name type="scientific">Escherichia fergusonii (strain ATCC 35469 / DSM 13698 / CCUG 18766 / IAM 14443 / JCM 21226 / LMG 7866 / NBRC 102419 / NCTC 12128 / CDC 0568-73)</name>
    <dbReference type="NCBI Taxonomy" id="585054"/>
    <lineage>
        <taxon>Bacteria</taxon>
        <taxon>Pseudomonadati</taxon>
        <taxon>Pseudomonadota</taxon>
        <taxon>Gammaproteobacteria</taxon>
        <taxon>Enterobacterales</taxon>
        <taxon>Enterobacteriaceae</taxon>
        <taxon>Escherichia</taxon>
    </lineage>
</organism>
<evidence type="ECO:0000256" key="1">
    <source>
        <dbReference type="HAMAP-Rule" id="MF_02072"/>
    </source>
</evidence>
<feature type="domain" description="IprA winged helix-turn-helix" evidence="2">
    <location>
        <begin position="153"/>
        <end position="220"/>
    </location>
</feature>
<dbReference type="EMBL" id="CU928158">
    <property type="protein sequence ID" value="CAQ90143.1"/>
    <property type="molecule type" value="Genomic_DNA"/>
</dbReference>
<dbReference type="GO" id="GO:0006979">
    <property type="term" value="P:response to oxidative stress"/>
    <property type="evidence" value="ECO:0007669"/>
    <property type="project" value="UniProtKB-UniRule"/>
</dbReference>